<dbReference type="WBParaSite" id="PTRK_0001066000.1">
    <property type="protein sequence ID" value="PTRK_0001066000.1"/>
    <property type="gene ID" value="PTRK_0001066000"/>
</dbReference>
<evidence type="ECO:0000256" key="1">
    <source>
        <dbReference type="SAM" id="MobiDB-lite"/>
    </source>
</evidence>
<sequence>MTSNQKRKYSFAPNEEKESEIYKKRREANKAAVDKHRRKEREEKEVQQKNFNDKMKLLEDKINQYEVNRQIDINMIRTEFNEQIDKINNQWQQNYNTLYTTMLRNQLENSTQISYLTSTIENLSNILMGNNCNYNKHINNTINNQEVVNEEFKVSDYNSNPSIKSINSGEYLESYDEEYVPPNIVFTTEGGINYNNENTDNNDSPLINSIDNLNFIEGVSNVQDIVIYTGDLT</sequence>
<evidence type="ECO:0000313" key="3">
    <source>
        <dbReference type="WBParaSite" id="PTRK_0001066000.1"/>
    </source>
</evidence>
<dbReference type="Proteomes" id="UP000038045">
    <property type="component" value="Unplaced"/>
</dbReference>
<evidence type="ECO:0000313" key="2">
    <source>
        <dbReference type="Proteomes" id="UP000038045"/>
    </source>
</evidence>
<organism evidence="2 3">
    <name type="scientific">Parastrongyloides trichosuri</name>
    <name type="common">Possum-specific nematode worm</name>
    <dbReference type="NCBI Taxonomy" id="131310"/>
    <lineage>
        <taxon>Eukaryota</taxon>
        <taxon>Metazoa</taxon>
        <taxon>Ecdysozoa</taxon>
        <taxon>Nematoda</taxon>
        <taxon>Chromadorea</taxon>
        <taxon>Rhabditida</taxon>
        <taxon>Tylenchina</taxon>
        <taxon>Panagrolaimomorpha</taxon>
        <taxon>Strongyloidoidea</taxon>
        <taxon>Strongyloididae</taxon>
        <taxon>Parastrongyloides</taxon>
    </lineage>
</organism>
<proteinExistence type="predicted"/>
<name>A0A0N4ZQ56_PARTI</name>
<accession>A0A0N4ZQ56</accession>
<reference evidence="3" key="1">
    <citation type="submission" date="2017-02" db="UniProtKB">
        <authorList>
            <consortium name="WormBaseParasite"/>
        </authorList>
    </citation>
    <scope>IDENTIFICATION</scope>
</reference>
<feature type="region of interest" description="Disordered" evidence="1">
    <location>
        <begin position="1"/>
        <end position="48"/>
    </location>
</feature>
<feature type="compositionally biased region" description="Basic and acidic residues" evidence="1">
    <location>
        <begin position="14"/>
        <end position="48"/>
    </location>
</feature>
<dbReference type="AlphaFoldDB" id="A0A0N4ZQ56"/>
<keyword evidence="2" id="KW-1185">Reference proteome</keyword>
<protein>
    <submittedName>
        <fullName evidence="3">BZIP domain-containing protein</fullName>
    </submittedName>
</protein>